<organism evidence="3 4">
    <name type="scientific">Variovorax humicola</name>
    <dbReference type="NCBI Taxonomy" id="1769758"/>
    <lineage>
        <taxon>Bacteria</taxon>
        <taxon>Pseudomonadati</taxon>
        <taxon>Pseudomonadota</taxon>
        <taxon>Betaproteobacteria</taxon>
        <taxon>Burkholderiales</taxon>
        <taxon>Comamonadaceae</taxon>
        <taxon>Variovorax</taxon>
    </lineage>
</organism>
<feature type="signal peptide" evidence="1">
    <location>
        <begin position="1"/>
        <end position="28"/>
    </location>
</feature>
<keyword evidence="1" id="KW-0732">Signal</keyword>
<evidence type="ECO:0000256" key="1">
    <source>
        <dbReference type="SAM" id="SignalP"/>
    </source>
</evidence>
<dbReference type="EMBL" id="JBBKZV010000064">
    <property type="protein sequence ID" value="MEJ8827330.1"/>
    <property type="molecule type" value="Genomic_DNA"/>
</dbReference>
<evidence type="ECO:0000259" key="2">
    <source>
        <dbReference type="Pfam" id="PF04366"/>
    </source>
</evidence>
<dbReference type="InterPro" id="IPR007461">
    <property type="entry name" value="Ysc84_actin-binding"/>
</dbReference>
<dbReference type="Proteomes" id="UP001363010">
    <property type="component" value="Unassembled WGS sequence"/>
</dbReference>
<dbReference type="InterPro" id="IPR051702">
    <property type="entry name" value="SH3_domain_YSC84-like"/>
</dbReference>
<sequence length="238" mass="24419">MKTTRRHFALAASALGISAAFGSVPARAADAADAEALVVAAQATVEAFTRDNDITGFVAALGPAKGILVFPRVIKAGLVFGGSGGSGVLLVRNKTRNEWYGPAFYTMGSASVGLQIGASVAEVVILAMTDNALNALYHKADLSLGGDASVAIWNKGVGTAADTEPDFLAYSRVKGAFAGFSIHGSVVAARQTLNDAYYGKPATPLAILLEREVSNPAAANLQAAVKGLRRIAISEIAQ</sequence>
<name>A0ABU8WBA0_9BURK</name>
<dbReference type="InterPro" id="IPR006311">
    <property type="entry name" value="TAT_signal"/>
</dbReference>
<dbReference type="PROSITE" id="PS51318">
    <property type="entry name" value="TAT"/>
    <property type="match status" value="1"/>
</dbReference>
<proteinExistence type="predicted"/>
<feature type="domain" description="Ysc84 actin-binding" evidence="2">
    <location>
        <begin position="109"/>
        <end position="226"/>
    </location>
</feature>
<dbReference type="Pfam" id="PF04366">
    <property type="entry name" value="Ysc84"/>
    <property type="match status" value="1"/>
</dbReference>
<dbReference type="CDD" id="cd11524">
    <property type="entry name" value="SYLF"/>
    <property type="match status" value="1"/>
</dbReference>
<comment type="caution">
    <text evidence="3">The sequence shown here is derived from an EMBL/GenBank/DDBJ whole genome shotgun (WGS) entry which is preliminary data.</text>
</comment>
<feature type="chain" id="PRO_5046552690" evidence="1">
    <location>
        <begin position="29"/>
        <end position="238"/>
    </location>
</feature>
<dbReference type="RefSeq" id="WP_340368358.1">
    <property type="nucleotide sequence ID" value="NZ_JBBKZV010000064.1"/>
</dbReference>
<reference evidence="3 4" key="1">
    <citation type="submission" date="2024-03" db="EMBL/GenBank/DDBJ databases">
        <title>Novel species of the genus Variovorax.</title>
        <authorList>
            <person name="Liu Q."/>
            <person name="Xin Y.-H."/>
        </authorList>
    </citation>
    <scope>NUCLEOTIDE SEQUENCE [LARGE SCALE GENOMIC DNA]</scope>
    <source>
        <strain evidence="3 4">KACC 18501</strain>
    </source>
</reference>
<accession>A0ABU8WBA0</accession>
<evidence type="ECO:0000313" key="4">
    <source>
        <dbReference type="Proteomes" id="UP001363010"/>
    </source>
</evidence>
<keyword evidence="4" id="KW-1185">Reference proteome</keyword>
<protein>
    <submittedName>
        <fullName evidence="3">Lipid-binding SYLF domain-containing protein</fullName>
    </submittedName>
</protein>
<dbReference type="PANTHER" id="PTHR15629:SF2">
    <property type="entry name" value="SH3 DOMAIN-CONTAINING YSC84-LIKE PROTEIN 1"/>
    <property type="match status" value="1"/>
</dbReference>
<dbReference type="PANTHER" id="PTHR15629">
    <property type="entry name" value="SH3YL1 PROTEIN"/>
    <property type="match status" value="1"/>
</dbReference>
<gene>
    <name evidence="3" type="ORF">WKW80_36020</name>
</gene>
<evidence type="ECO:0000313" key="3">
    <source>
        <dbReference type="EMBL" id="MEJ8827330.1"/>
    </source>
</evidence>